<name>A0A0D3IT00_EMIH1</name>
<dbReference type="KEGG" id="ehx:EMIHUDRAFT_436914"/>
<sequence>MFGVLLLLAAGVTAFVPSAPRPLLTKPAAVRAASMEAEARLPAAAASEIQSLSKKQLVQLAKKAGLKVTGNKREITLRITKHLSSPNADAADAADRWVAEVFDEAEALSFQVDVAEAAKEVESLLDEAAAARAEHDDWLADVAAHKQEAAARAEAMEGGAALAAEDEEEDEAAFFLAAEDADAEAYDEAEDATRLAFFEVSEETEVILPGFLPAPLKGYVPQGAAAAAAAADAVAAKAASLKVEGAAAIARRGRRAAALLTPPKQSAPAGYVPQGFAAAEAAAAARPSMPEGFVPQSSDAPFFEVTEETELVLHGHLWASKGYVPQGAAAAAAAQVNAAAATESAALAEEAADRDGPPLAAVLAVAAVVALHFL</sequence>
<dbReference type="PaxDb" id="2903-EOD14385"/>
<feature type="domain" description="SAP" evidence="1">
    <location>
        <begin position="49"/>
        <end position="83"/>
    </location>
</feature>
<dbReference type="PROSITE" id="PS50800">
    <property type="entry name" value="SAP"/>
    <property type="match status" value="1"/>
</dbReference>
<dbReference type="EnsemblProtists" id="EOD14385">
    <property type="protein sequence ID" value="EOD14385"/>
    <property type="gene ID" value="EMIHUDRAFT_436914"/>
</dbReference>
<accession>A0A0D3IT00</accession>
<reference evidence="3" key="1">
    <citation type="journal article" date="2013" name="Nature">
        <title>Pan genome of the phytoplankton Emiliania underpins its global distribution.</title>
        <authorList>
            <person name="Read B.A."/>
            <person name="Kegel J."/>
            <person name="Klute M.J."/>
            <person name="Kuo A."/>
            <person name="Lefebvre S.C."/>
            <person name="Maumus F."/>
            <person name="Mayer C."/>
            <person name="Miller J."/>
            <person name="Monier A."/>
            <person name="Salamov A."/>
            <person name="Young J."/>
            <person name="Aguilar M."/>
            <person name="Claverie J.M."/>
            <person name="Frickenhaus S."/>
            <person name="Gonzalez K."/>
            <person name="Herman E.K."/>
            <person name="Lin Y.C."/>
            <person name="Napier J."/>
            <person name="Ogata H."/>
            <person name="Sarno A.F."/>
            <person name="Shmutz J."/>
            <person name="Schroeder D."/>
            <person name="de Vargas C."/>
            <person name="Verret F."/>
            <person name="von Dassow P."/>
            <person name="Valentin K."/>
            <person name="Van de Peer Y."/>
            <person name="Wheeler G."/>
            <person name="Dacks J.B."/>
            <person name="Delwiche C.F."/>
            <person name="Dyhrman S.T."/>
            <person name="Glockner G."/>
            <person name="John U."/>
            <person name="Richards T."/>
            <person name="Worden A.Z."/>
            <person name="Zhang X."/>
            <person name="Grigoriev I.V."/>
            <person name="Allen A.E."/>
            <person name="Bidle K."/>
            <person name="Borodovsky M."/>
            <person name="Bowler C."/>
            <person name="Brownlee C."/>
            <person name="Cock J.M."/>
            <person name="Elias M."/>
            <person name="Gladyshev V.N."/>
            <person name="Groth M."/>
            <person name="Guda C."/>
            <person name="Hadaegh A."/>
            <person name="Iglesias-Rodriguez M.D."/>
            <person name="Jenkins J."/>
            <person name="Jones B.M."/>
            <person name="Lawson T."/>
            <person name="Leese F."/>
            <person name="Lindquist E."/>
            <person name="Lobanov A."/>
            <person name="Lomsadze A."/>
            <person name="Malik S.B."/>
            <person name="Marsh M.E."/>
            <person name="Mackinder L."/>
            <person name="Mock T."/>
            <person name="Mueller-Roeber B."/>
            <person name="Pagarete A."/>
            <person name="Parker M."/>
            <person name="Probert I."/>
            <person name="Quesneville H."/>
            <person name="Raines C."/>
            <person name="Rensing S.A."/>
            <person name="Riano-Pachon D.M."/>
            <person name="Richier S."/>
            <person name="Rokitta S."/>
            <person name="Shiraiwa Y."/>
            <person name="Soanes D.M."/>
            <person name="van der Giezen M."/>
            <person name="Wahlund T.M."/>
            <person name="Williams B."/>
            <person name="Wilson W."/>
            <person name="Wolfe G."/>
            <person name="Wurch L.L."/>
        </authorList>
    </citation>
    <scope>NUCLEOTIDE SEQUENCE</scope>
</reference>
<dbReference type="Proteomes" id="UP000013827">
    <property type="component" value="Unassembled WGS sequence"/>
</dbReference>
<organism evidence="2 3">
    <name type="scientific">Emiliania huxleyi (strain CCMP1516)</name>
    <dbReference type="NCBI Taxonomy" id="280463"/>
    <lineage>
        <taxon>Eukaryota</taxon>
        <taxon>Haptista</taxon>
        <taxon>Haptophyta</taxon>
        <taxon>Prymnesiophyceae</taxon>
        <taxon>Isochrysidales</taxon>
        <taxon>Noelaerhabdaceae</taxon>
        <taxon>Emiliania</taxon>
    </lineage>
</organism>
<dbReference type="HOGENOM" id="CLU_740669_0_0_1"/>
<evidence type="ECO:0000259" key="1">
    <source>
        <dbReference type="PROSITE" id="PS50800"/>
    </source>
</evidence>
<proteinExistence type="predicted"/>
<dbReference type="InterPro" id="IPR003034">
    <property type="entry name" value="SAP_dom"/>
</dbReference>
<reference evidence="2" key="2">
    <citation type="submission" date="2024-10" db="UniProtKB">
        <authorList>
            <consortium name="EnsemblProtists"/>
        </authorList>
    </citation>
    <scope>IDENTIFICATION</scope>
</reference>
<dbReference type="RefSeq" id="XP_005766814.1">
    <property type="nucleotide sequence ID" value="XM_005766757.1"/>
</dbReference>
<dbReference type="AlphaFoldDB" id="A0A0D3IT00"/>
<evidence type="ECO:0000313" key="2">
    <source>
        <dbReference type="EnsemblProtists" id="EOD14385"/>
    </source>
</evidence>
<protein>
    <recommendedName>
        <fullName evidence="1">SAP domain-containing protein</fullName>
    </recommendedName>
</protein>
<evidence type="ECO:0000313" key="3">
    <source>
        <dbReference type="Proteomes" id="UP000013827"/>
    </source>
</evidence>
<keyword evidence="3" id="KW-1185">Reference proteome</keyword>
<dbReference type="GeneID" id="17260495"/>